<organism evidence="2 3">
    <name type="scientific">Candidatus Daviesbacteria bacterium RIFCSPHIGHO2_02_FULL_36_13</name>
    <dbReference type="NCBI Taxonomy" id="1797768"/>
    <lineage>
        <taxon>Bacteria</taxon>
        <taxon>Candidatus Daviesiibacteriota</taxon>
    </lineage>
</organism>
<feature type="transmembrane region" description="Helical" evidence="1">
    <location>
        <begin position="112"/>
        <end position="131"/>
    </location>
</feature>
<accession>A0A1F5JXR2</accession>
<evidence type="ECO:0000313" key="2">
    <source>
        <dbReference type="EMBL" id="OGE33404.1"/>
    </source>
</evidence>
<feature type="transmembrane region" description="Helical" evidence="1">
    <location>
        <begin position="330"/>
        <end position="349"/>
    </location>
</feature>
<gene>
    <name evidence="2" type="ORF">A3C59_04165</name>
</gene>
<evidence type="ECO:0000313" key="3">
    <source>
        <dbReference type="Proteomes" id="UP000176902"/>
    </source>
</evidence>
<name>A0A1F5JXR2_9BACT</name>
<protein>
    <submittedName>
        <fullName evidence="2">Uncharacterized protein</fullName>
    </submittedName>
</protein>
<dbReference type="AlphaFoldDB" id="A0A1F5JXR2"/>
<dbReference type="Proteomes" id="UP000176902">
    <property type="component" value="Unassembled WGS sequence"/>
</dbReference>
<sequence>MEKRWGKMKLIIVILFFGIIFRSLIVANGNFLFNMDNARDAVDVREMIVLKNPRLIGPGTALEGVYNGPAWYYLLALPFFISGGDPYAAIVLQIIFWAVGGFFLLKMVSAWSNWLVLPIGFIWIASDYLGLTTQYAFNPNPVTLLMPLFIYLLVLYLKSGKLIYIASTFFIGGLFFNFEMNFGIFTPLIILMSIILTGKTNFLKSRNFWIGSLFFVICLFPQLVFDIRNNFVIIKALTDHIMDSKDGALSISRHLETTYNKFFEVFSATMMNHRNFSFILILLSIPALIKYIKQKKKDYVAAVAFISILLPFIIYTFFSSISVNPWHLGAESVSAVILTAFLLISIWKINFFGKIISLVLYFSILVFAFSNVFKFFTVDIKKENLDPSLFKNEIAAIDFVYQYAKGENFKVYTYMPSVYDYPYQYLIWWHGQKKYGYIPYEYAYLPDRPEYIKQKEKFEGKKDNFSGLVFLIKEPDRNYTRSGWEGELLKFKPLEKHMVGRIEIEVREEIILK</sequence>
<dbReference type="STRING" id="1797768.A3C59_04165"/>
<reference evidence="2 3" key="1">
    <citation type="journal article" date="2016" name="Nat. Commun.">
        <title>Thousands of microbial genomes shed light on interconnected biogeochemical processes in an aquifer system.</title>
        <authorList>
            <person name="Anantharaman K."/>
            <person name="Brown C.T."/>
            <person name="Hug L.A."/>
            <person name="Sharon I."/>
            <person name="Castelle C.J."/>
            <person name="Probst A.J."/>
            <person name="Thomas B.C."/>
            <person name="Singh A."/>
            <person name="Wilkins M.J."/>
            <person name="Karaoz U."/>
            <person name="Brodie E.L."/>
            <person name="Williams K.H."/>
            <person name="Hubbard S.S."/>
            <person name="Banfield J.F."/>
        </authorList>
    </citation>
    <scope>NUCLEOTIDE SEQUENCE [LARGE SCALE GENOMIC DNA]</scope>
</reference>
<feature type="transmembrane region" description="Helical" evidence="1">
    <location>
        <begin position="208"/>
        <end position="225"/>
    </location>
</feature>
<evidence type="ECO:0000256" key="1">
    <source>
        <dbReference type="SAM" id="Phobius"/>
    </source>
</evidence>
<feature type="transmembrane region" description="Helical" evidence="1">
    <location>
        <begin position="299"/>
        <end position="318"/>
    </location>
</feature>
<proteinExistence type="predicted"/>
<feature type="transmembrane region" description="Helical" evidence="1">
    <location>
        <begin position="276"/>
        <end position="293"/>
    </location>
</feature>
<keyword evidence="1" id="KW-0812">Transmembrane</keyword>
<keyword evidence="1" id="KW-1133">Transmembrane helix</keyword>
<feature type="transmembrane region" description="Helical" evidence="1">
    <location>
        <begin position="355"/>
        <end position="373"/>
    </location>
</feature>
<feature type="transmembrane region" description="Helical" evidence="1">
    <location>
        <begin position="169"/>
        <end position="196"/>
    </location>
</feature>
<keyword evidence="1" id="KW-0472">Membrane</keyword>
<comment type="caution">
    <text evidence="2">The sequence shown here is derived from an EMBL/GenBank/DDBJ whole genome shotgun (WGS) entry which is preliminary data.</text>
</comment>
<dbReference type="EMBL" id="MFCV01000010">
    <property type="protein sequence ID" value="OGE33404.1"/>
    <property type="molecule type" value="Genomic_DNA"/>
</dbReference>
<feature type="transmembrane region" description="Helical" evidence="1">
    <location>
        <begin position="137"/>
        <end position="157"/>
    </location>
</feature>